<sequence length="42" mass="4565">MGGGSEKLVGKKSDKYYEKTHIVADLLNNKAITPIVFNSKLG</sequence>
<gene>
    <name evidence="1" type="ORF">P618_200741</name>
</gene>
<dbReference type="EMBL" id="AWTR02000066">
    <property type="protein sequence ID" value="ETZ07060.1"/>
    <property type="molecule type" value="Genomic_DNA"/>
</dbReference>
<proteinExistence type="predicted"/>
<evidence type="ECO:0000313" key="1">
    <source>
        <dbReference type="EMBL" id="ETZ07060.1"/>
    </source>
</evidence>
<dbReference type="Proteomes" id="UP000019112">
    <property type="component" value="Unassembled WGS sequence"/>
</dbReference>
<organism evidence="1 2">
    <name type="scientific">Holospora obtusa F1</name>
    <dbReference type="NCBI Taxonomy" id="1399147"/>
    <lineage>
        <taxon>Bacteria</taxon>
        <taxon>Pseudomonadati</taxon>
        <taxon>Pseudomonadota</taxon>
        <taxon>Alphaproteobacteria</taxon>
        <taxon>Holosporales</taxon>
        <taxon>Holosporaceae</taxon>
        <taxon>Holospora</taxon>
    </lineage>
</organism>
<evidence type="ECO:0000313" key="2">
    <source>
        <dbReference type="Proteomes" id="UP000019112"/>
    </source>
</evidence>
<reference evidence="1 2" key="1">
    <citation type="journal article" date="2014" name="FEMS Microbiol. Lett.">
        <title>Draft genome sequences of three Holospora species (Holospora obtusa, Holospora undulata, and Holospora elegans), endonuclear symbiotic bacteria of the ciliate Paramecium caudatum.</title>
        <authorList>
            <person name="Dohra H."/>
            <person name="Tanaka K."/>
            <person name="Suzuki T."/>
            <person name="Fujishima M."/>
            <person name="Suzuki H."/>
        </authorList>
    </citation>
    <scope>NUCLEOTIDE SEQUENCE [LARGE SCALE GENOMIC DNA]</scope>
    <source>
        <strain evidence="1 2">F1</strain>
    </source>
</reference>
<protein>
    <submittedName>
        <fullName evidence="1">Uncharacterized protein</fullName>
    </submittedName>
</protein>
<accession>W6TGM3</accession>
<dbReference type="AlphaFoldDB" id="W6TGM3"/>
<comment type="caution">
    <text evidence="1">The sequence shown here is derived from an EMBL/GenBank/DDBJ whole genome shotgun (WGS) entry which is preliminary data.</text>
</comment>
<keyword evidence="2" id="KW-1185">Reference proteome</keyword>
<name>W6TGM3_HOLOB</name>